<dbReference type="EMBL" id="QREV01000003">
    <property type="protein sequence ID" value="RDU50801.1"/>
    <property type="molecule type" value="Genomic_DNA"/>
</dbReference>
<evidence type="ECO:0000313" key="2">
    <source>
        <dbReference type="EMBL" id="MBC8600500.1"/>
    </source>
</evidence>
<name>A0A3D8HIQ2_9BACT</name>
<dbReference type="Gene3D" id="3.30.2310.20">
    <property type="entry name" value="RelE-like"/>
    <property type="match status" value="1"/>
</dbReference>
<accession>A0A3D8HIQ2</accession>
<dbReference type="RefSeq" id="WP_115498023.1">
    <property type="nucleotide sequence ID" value="NZ_JACRTI010000003.1"/>
</dbReference>
<evidence type="ECO:0000313" key="5">
    <source>
        <dbReference type="Proteomes" id="UP000629596"/>
    </source>
</evidence>
<keyword evidence="5" id="KW-1185">Reference proteome</keyword>
<gene>
    <name evidence="3" type="ORF">DWU89_02075</name>
    <name evidence="2" type="ORF">H8784_02050</name>
</gene>
<reference evidence="2 5" key="2">
    <citation type="submission" date="2020-08" db="EMBL/GenBank/DDBJ databases">
        <title>Genome public.</title>
        <authorList>
            <person name="Liu C."/>
            <person name="Sun Q."/>
        </authorList>
    </citation>
    <scope>NUCLEOTIDE SEQUENCE [LARGE SCALE GENOMIC DNA]</scope>
    <source>
        <strain evidence="2 5">426_9</strain>
    </source>
</reference>
<dbReference type="Proteomes" id="UP000629596">
    <property type="component" value="Unassembled WGS sequence"/>
</dbReference>
<keyword evidence="1" id="KW-1277">Toxin-antitoxin system</keyword>
<proteinExistence type="predicted"/>
<dbReference type="InterPro" id="IPR035093">
    <property type="entry name" value="RelE/ParE_toxin_dom_sf"/>
</dbReference>
<evidence type="ECO:0000313" key="4">
    <source>
        <dbReference type="Proteomes" id="UP000256321"/>
    </source>
</evidence>
<dbReference type="EMBL" id="JACRTI010000003">
    <property type="protein sequence ID" value="MBC8600500.1"/>
    <property type="molecule type" value="Genomic_DNA"/>
</dbReference>
<dbReference type="AlphaFoldDB" id="A0A3D8HIQ2"/>
<evidence type="ECO:0000256" key="1">
    <source>
        <dbReference type="ARBA" id="ARBA00022649"/>
    </source>
</evidence>
<organism evidence="3 4">
    <name type="scientific">Parabacteroides acidifaciens</name>
    <dbReference type="NCBI Taxonomy" id="2290935"/>
    <lineage>
        <taxon>Bacteria</taxon>
        <taxon>Pseudomonadati</taxon>
        <taxon>Bacteroidota</taxon>
        <taxon>Bacteroidia</taxon>
        <taxon>Bacteroidales</taxon>
        <taxon>Tannerellaceae</taxon>
        <taxon>Parabacteroides</taxon>
    </lineage>
</organism>
<dbReference type="InterPro" id="IPR007712">
    <property type="entry name" value="RelE/ParE_toxin"/>
</dbReference>
<reference evidence="3 4" key="1">
    <citation type="submission" date="2018-07" db="EMBL/GenBank/DDBJ databases">
        <title>Parabacteroides acidifaciens nov. sp., isolated from human feces.</title>
        <authorList>
            <person name="Wang Y.J."/>
        </authorList>
    </citation>
    <scope>NUCLEOTIDE SEQUENCE [LARGE SCALE GENOMIC DNA]</scope>
    <source>
        <strain evidence="3 4">426-9</strain>
    </source>
</reference>
<sequence>MQIIWTEQARQQVKSAMDYCKATFGTRILIRFSGQLKADIVRLGKNPFMGLVEPLLEGRNKVYRSLVIHKLYKLVYYVDEETIYIADLWDVRRDPDRLIARLPL</sequence>
<protein>
    <submittedName>
        <fullName evidence="3">Type II toxin-antitoxin system RelE/ParE family toxin</fullName>
    </submittedName>
</protein>
<dbReference type="Proteomes" id="UP000256321">
    <property type="component" value="Unassembled WGS sequence"/>
</dbReference>
<evidence type="ECO:0000313" key="3">
    <source>
        <dbReference type="EMBL" id="RDU50801.1"/>
    </source>
</evidence>
<comment type="caution">
    <text evidence="3">The sequence shown here is derived from an EMBL/GenBank/DDBJ whole genome shotgun (WGS) entry which is preliminary data.</text>
</comment>
<dbReference type="Pfam" id="PF05016">
    <property type="entry name" value="ParE_toxin"/>
    <property type="match status" value="1"/>
</dbReference>